<evidence type="ECO:0000259" key="2">
    <source>
        <dbReference type="Pfam" id="PF13476"/>
    </source>
</evidence>
<evidence type="ECO:0000313" key="3">
    <source>
        <dbReference type="EMBL" id="SHJ81818.1"/>
    </source>
</evidence>
<dbReference type="OrthoDB" id="7029750at2"/>
<feature type="domain" description="Rad50/SbcC-type AAA" evidence="2">
    <location>
        <begin position="8"/>
        <end position="228"/>
    </location>
</feature>
<dbReference type="GO" id="GO:0006302">
    <property type="term" value="P:double-strand break repair"/>
    <property type="evidence" value="ECO:0007669"/>
    <property type="project" value="InterPro"/>
</dbReference>
<accession>A0A1M6MEH9</accession>
<organism evidence="3 4">
    <name type="scientific">Dethiosulfatibacter aminovorans DSM 17477</name>
    <dbReference type="NCBI Taxonomy" id="1121476"/>
    <lineage>
        <taxon>Bacteria</taxon>
        <taxon>Bacillati</taxon>
        <taxon>Bacillota</taxon>
        <taxon>Tissierellia</taxon>
        <taxon>Dethiosulfatibacter</taxon>
    </lineage>
</organism>
<dbReference type="RefSeq" id="WP_073050800.1">
    <property type="nucleotide sequence ID" value="NZ_FQZL01000041.1"/>
</dbReference>
<keyword evidence="4" id="KW-1185">Reference proteome</keyword>
<dbReference type="Proteomes" id="UP000184052">
    <property type="component" value="Unassembled WGS sequence"/>
</dbReference>
<dbReference type="Pfam" id="PF13476">
    <property type="entry name" value="AAA_23"/>
    <property type="match status" value="1"/>
</dbReference>
<dbReference type="AlphaFoldDB" id="A0A1M6MEH9"/>
<evidence type="ECO:0000256" key="1">
    <source>
        <dbReference type="SAM" id="Coils"/>
    </source>
</evidence>
<dbReference type="PANTHER" id="PTHR32182">
    <property type="entry name" value="DNA REPLICATION AND REPAIR PROTEIN RECF"/>
    <property type="match status" value="1"/>
</dbReference>
<dbReference type="InterPro" id="IPR027417">
    <property type="entry name" value="P-loop_NTPase"/>
</dbReference>
<feature type="coiled-coil region" evidence="1">
    <location>
        <begin position="618"/>
        <end position="655"/>
    </location>
</feature>
<reference evidence="3 4" key="1">
    <citation type="submission" date="2016-11" db="EMBL/GenBank/DDBJ databases">
        <authorList>
            <person name="Jaros S."/>
            <person name="Januszkiewicz K."/>
            <person name="Wedrychowicz H."/>
        </authorList>
    </citation>
    <scope>NUCLEOTIDE SEQUENCE [LARGE SCALE GENOMIC DNA]</scope>
    <source>
        <strain evidence="3 4">DSM 17477</strain>
    </source>
</reference>
<gene>
    <name evidence="3" type="ORF">SAMN02745751_03449</name>
</gene>
<dbReference type="STRING" id="1121476.SAMN02745751_03449"/>
<keyword evidence="1" id="KW-0175">Coiled coil</keyword>
<dbReference type="GO" id="GO:0016887">
    <property type="term" value="F:ATP hydrolysis activity"/>
    <property type="evidence" value="ECO:0007669"/>
    <property type="project" value="InterPro"/>
</dbReference>
<sequence>MPFKIHNLRVKNFKCFDSRKYYKIDFDVDKTPSILSGPNGFGKTTFFDAIELIFTKKITRLQTSIERQNANLNKNILINEAKKDGYIIVELVNENYEYLTLISIVDHTLKKLDFTDSIKYTLYKGTLSDNVLDEFISNVENWKTSIKEFNELNYSMEHFNVFYYVSQAESVHFLKNSINERKDAMNVLLNTKNVDSHIEYLEKKLIGKNIRKTGVIVNDEIKRLEKLIDDKANYIKSKINDESLSINAQKYKALLQYPDGVSPTYWDVDLKNSKDGEKIIVDVAIQEIEALASFVKNRSDYYKYLSNSKIQKYIDNEIIINDYIEYNKYLEDGVIDKVEILSFINNLNKKIKLYNLSKFFRKDYDYIVYDEKDLKAIQEIDSNIVNVDIAEITKIINSIKSISSSLSEKQSALKKVSDARIKLNKMMHQYDNKSSNCPYCNHPYTTALELESAYDGLSEILEKEKNTDSKKKQAYNDKLKEILEEDQKLILGEINDLNEETVGKYNDLSDLYNRFVKDHVRIKSVEEVSNLILIPDGFDDLEVNEKKTVLKRLLSKKKNNYSNIEFEMLNKKFDYSSIQKKYSTVLDIEQPMIIDDEHVSQKKKYLKYMDSIEKNNDIVKLKEDLRQEIIKLKKVESARDKLDQLRNLYQTAITKYKNEVLDKLRIPLLIYTGKILQDYQNGLGVFISKDEMRFVSNGDAKHDILNTFSSGQLSGFVLAFLFSMNKQYINPALDDVGFILVDDPVQTMDDINITSLIEVLRNDFSDKQIILSTHEADKENYILYKFLKYNFIGQSFNVQEKLYG</sequence>
<dbReference type="GO" id="GO:0004527">
    <property type="term" value="F:exonuclease activity"/>
    <property type="evidence" value="ECO:0007669"/>
    <property type="project" value="UniProtKB-KW"/>
</dbReference>
<keyword evidence="3" id="KW-0269">Exonuclease</keyword>
<dbReference type="EMBL" id="FQZL01000041">
    <property type="protein sequence ID" value="SHJ81818.1"/>
    <property type="molecule type" value="Genomic_DNA"/>
</dbReference>
<dbReference type="Gene3D" id="3.40.50.300">
    <property type="entry name" value="P-loop containing nucleotide triphosphate hydrolases"/>
    <property type="match status" value="2"/>
</dbReference>
<dbReference type="SUPFAM" id="SSF52540">
    <property type="entry name" value="P-loop containing nucleoside triphosphate hydrolases"/>
    <property type="match status" value="1"/>
</dbReference>
<dbReference type="InterPro" id="IPR038729">
    <property type="entry name" value="Rad50/SbcC_AAA"/>
</dbReference>
<protein>
    <submittedName>
        <fullName evidence="3">Exonuclease SbcC</fullName>
    </submittedName>
</protein>
<dbReference type="GO" id="GO:0000731">
    <property type="term" value="P:DNA synthesis involved in DNA repair"/>
    <property type="evidence" value="ECO:0007669"/>
    <property type="project" value="TreeGrafter"/>
</dbReference>
<dbReference type="PANTHER" id="PTHR32182:SF22">
    <property type="entry name" value="ATP-DEPENDENT ENDONUCLEASE, OLD FAMILY-RELATED"/>
    <property type="match status" value="1"/>
</dbReference>
<evidence type="ECO:0000313" key="4">
    <source>
        <dbReference type="Proteomes" id="UP000184052"/>
    </source>
</evidence>
<name>A0A1M6MEH9_9FIRM</name>
<keyword evidence="3" id="KW-0378">Hydrolase</keyword>
<keyword evidence="3" id="KW-0540">Nuclease</keyword>
<proteinExistence type="predicted"/>